<feature type="binding site" evidence="8">
    <location>
        <begin position="110"/>
        <end position="117"/>
    </location>
    <ligand>
        <name>ATP</name>
        <dbReference type="ChEBI" id="CHEBI:30616"/>
    </ligand>
</feature>
<dbReference type="PROSITE" id="PS50067">
    <property type="entry name" value="KINESIN_MOTOR_2"/>
    <property type="match status" value="1"/>
</dbReference>
<evidence type="ECO:0000256" key="1">
    <source>
        <dbReference type="ARBA" id="ARBA00004245"/>
    </source>
</evidence>
<feature type="coiled-coil region" evidence="10">
    <location>
        <begin position="415"/>
        <end position="472"/>
    </location>
</feature>
<proteinExistence type="inferred from homology"/>
<evidence type="ECO:0000256" key="7">
    <source>
        <dbReference type="ARBA" id="ARBA00023212"/>
    </source>
</evidence>
<keyword evidence="4 8" id="KW-0547">Nucleotide-binding</keyword>
<dbReference type="InterPro" id="IPR001752">
    <property type="entry name" value="Kinesin_motor_dom"/>
</dbReference>
<keyword evidence="3 9" id="KW-0493">Microtubule</keyword>
<evidence type="ECO:0000313" key="13">
    <source>
        <dbReference type="EMBL" id="CCE65602.1"/>
    </source>
</evidence>
<dbReference type="RefSeq" id="XP_003688036.1">
    <property type="nucleotide sequence ID" value="XM_003687988.1"/>
</dbReference>
<dbReference type="Gene3D" id="3.40.850.10">
    <property type="entry name" value="Kinesin motor domain"/>
    <property type="match status" value="1"/>
</dbReference>
<dbReference type="PANTHER" id="PTHR47970">
    <property type="entry name" value="KINESIN-LIKE PROTEIN KIF11"/>
    <property type="match status" value="1"/>
</dbReference>
<feature type="domain" description="Kinesin motor" evidence="12">
    <location>
        <begin position="16"/>
        <end position="399"/>
    </location>
</feature>
<evidence type="ECO:0000256" key="10">
    <source>
        <dbReference type="SAM" id="Coils"/>
    </source>
</evidence>
<feature type="region of interest" description="Disordered" evidence="11">
    <location>
        <begin position="889"/>
        <end position="911"/>
    </location>
</feature>
<dbReference type="GO" id="GO:0045144">
    <property type="term" value="P:meiotic sister chromatid segregation"/>
    <property type="evidence" value="ECO:0007669"/>
    <property type="project" value="EnsemblFungi"/>
</dbReference>
<comment type="subcellular location">
    <subcellularLocation>
        <location evidence="1">Cytoplasm</location>
        <location evidence="1">Cytoskeleton</location>
    </subcellularLocation>
</comment>
<dbReference type="GO" id="GO:0061805">
    <property type="term" value="P:mitotic spindle elongation (spindle phase three)"/>
    <property type="evidence" value="ECO:0007669"/>
    <property type="project" value="EnsemblFungi"/>
</dbReference>
<dbReference type="AlphaFoldDB" id="G8C0U1"/>
<dbReference type="GO" id="GO:0005634">
    <property type="term" value="C:nucleus"/>
    <property type="evidence" value="ECO:0007669"/>
    <property type="project" value="TreeGrafter"/>
</dbReference>
<evidence type="ECO:0000256" key="3">
    <source>
        <dbReference type="ARBA" id="ARBA00022701"/>
    </source>
</evidence>
<dbReference type="GO" id="GO:0033047">
    <property type="term" value="P:regulation of mitotic sister chromatid segregation"/>
    <property type="evidence" value="ECO:0007669"/>
    <property type="project" value="EnsemblFungi"/>
</dbReference>
<evidence type="ECO:0000256" key="2">
    <source>
        <dbReference type="ARBA" id="ARBA00022490"/>
    </source>
</evidence>
<keyword evidence="5 8" id="KW-0067">ATP-binding</keyword>
<sequence>MSADPQKIEDDTDEMNIMVAVRCRGRNKREIKSKSSVIVSVPDVMGSNEISINTSDDIVSGLTAQLNSKTYTVDKVFGPSANQRLIFEEIAEPLFNDFLRGYNCTVLVYGMTSTGKTYTMTGDEKLYKGDLSDSAGIIPRVLFKLFETIEFQSDNYVIKCSFIELYNEELKDLLIDSNNTKLKKLRIFDSNLSKSSNNNNISRQNSHFISGMDLRKNPINPINNSNDNTAIQNGNASIYIQNLEEFHIKNAREGIQLLQKGLKYRQVASTKMNDVSSRSHTIFTINLYKEHKGEIFKISKMNLVDLAGSENISRSGAQNQRAKEAGSINQSLLTLGRVINSIADKNIHIPFRESKLTRLLQDSLGGNTKTALIATISPAKLNAEETCSTLEYATKAKSIKNKPQLGSIIMKDVRLKDLNNELAKIKRDLTSTKQKDGVYMTQNHYKDLTNDLESYKTEIQECDRIVKSLELQNALLLKDKKASNEVNKLQELNLNEMTNTLSNIQTTLEIQHKKEQILVEELAHSREKSLKMKTVIKEYSEKEERIQSNMKSIFNDELIKLKELLIENLNGIAKENLIVQTNVKDNIKLIKDDVISIVTESQELSKKLFLEFSQQIIKETPLILEMFSSDVKKNQELNETYFANLFENLESIKQQYSKLNEYFSNDFFKSNHVTIVNDHVNTTKAIIEKSVSDIFKQFQQNMEAFAEQNEKLILENLKTVSSDLIQNEMNSFKEHKSEWDISFKKINHCDYLNNSYHDQMHTYLRNMKGKLQSSDEIIKKHMNQIKSNVDSLNSTPKLLNTDRAIGDNYNQIISKRDKLHDHLQISLNSTQNSLLVFDEICKSIQFAFANYSKTNLQESALLKGRLFADIDPLNDTNLNKQESLTFDKGDAKLTKENNEDMSSKDENKLNNQNVTLIGLKRSHMDLNDSDSPLKSRRIE</sequence>
<gene>
    <name evidence="13" type="primary">TPHA0M00240</name>
    <name evidence="13" type="ordered locus">TPHA_0M00240</name>
</gene>
<accession>G8C0U1</accession>
<keyword evidence="6 8" id="KW-0505">Motor protein</keyword>
<dbReference type="GeneID" id="11532027"/>
<dbReference type="Pfam" id="PF00225">
    <property type="entry name" value="Kinesin"/>
    <property type="match status" value="1"/>
</dbReference>
<dbReference type="HOGENOM" id="CLU_001485_33_3_1"/>
<keyword evidence="10" id="KW-0175">Coiled coil</keyword>
<dbReference type="EMBL" id="HE612868">
    <property type="protein sequence ID" value="CCE65602.1"/>
    <property type="molecule type" value="Genomic_DNA"/>
</dbReference>
<dbReference type="InterPro" id="IPR036961">
    <property type="entry name" value="Kinesin_motor_dom_sf"/>
</dbReference>
<dbReference type="GO" id="GO:0008574">
    <property type="term" value="F:plus-end-directed microtubule motor activity"/>
    <property type="evidence" value="ECO:0007669"/>
    <property type="project" value="EnsemblFungi"/>
</dbReference>
<evidence type="ECO:0000256" key="5">
    <source>
        <dbReference type="ARBA" id="ARBA00022840"/>
    </source>
</evidence>
<evidence type="ECO:0000313" key="14">
    <source>
        <dbReference type="Proteomes" id="UP000005666"/>
    </source>
</evidence>
<dbReference type="STRING" id="1071381.G8C0U1"/>
<name>G8C0U1_TETPH</name>
<evidence type="ECO:0000256" key="11">
    <source>
        <dbReference type="SAM" id="MobiDB-lite"/>
    </source>
</evidence>
<dbReference type="InterPro" id="IPR019821">
    <property type="entry name" value="Kinesin_motor_CS"/>
</dbReference>
<dbReference type="GO" id="GO:0007019">
    <property type="term" value="P:microtubule depolymerization"/>
    <property type="evidence" value="ECO:0007669"/>
    <property type="project" value="EnsemblFungi"/>
</dbReference>
<dbReference type="GO" id="GO:0005524">
    <property type="term" value="F:ATP binding"/>
    <property type="evidence" value="ECO:0007669"/>
    <property type="project" value="UniProtKB-UniRule"/>
</dbReference>
<dbReference type="PRINTS" id="PR00380">
    <property type="entry name" value="KINESINHEAVY"/>
</dbReference>
<protein>
    <recommendedName>
        <fullName evidence="9">Kinesin-like protein</fullName>
    </recommendedName>
</protein>
<organism evidence="13 14">
    <name type="scientific">Tetrapisispora phaffii (strain ATCC 24235 / CBS 4417 / NBRC 1672 / NRRL Y-8282 / UCD 70-5)</name>
    <name type="common">Yeast</name>
    <name type="synonym">Fabospora phaffii</name>
    <dbReference type="NCBI Taxonomy" id="1071381"/>
    <lineage>
        <taxon>Eukaryota</taxon>
        <taxon>Fungi</taxon>
        <taxon>Dikarya</taxon>
        <taxon>Ascomycota</taxon>
        <taxon>Saccharomycotina</taxon>
        <taxon>Saccharomycetes</taxon>
        <taxon>Saccharomycetales</taxon>
        <taxon>Saccharomycetaceae</taxon>
        <taxon>Tetrapisispora</taxon>
    </lineage>
</organism>
<evidence type="ECO:0000256" key="9">
    <source>
        <dbReference type="RuleBase" id="RU000394"/>
    </source>
</evidence>
<dbReference type="GO" id="GO:0005828">
    <property type="term" value="C:kinetochore microtubule"/>
    <property type="evidence" value="ECO:0007669"/>
    <property type="project" value="EnsemblFungi"/>
</dbReference>
<dbReference type="PROSITE" id="PS00411">
    <property type="entry name" value="KINESIN_MOTOR_1"/>
    <property type="match status" value="1"/>
</dbReference>
<evidence type="ECO:0000256" key="8">
    <source>
        <dbReference type="PROSITE-ProRule" id="PRU00283"/>
    </source>
</evidence>
<dbReference type="Proteomes" id="UP000005666">
    <property type="component" value="Chromosome 13"/>
</dbReference>
<keyword evidence="2" id="KW-0963">Cytoplasm</keyword>
<dbReference type="InterPro" id="IPR047149">
    <property type="entry name" value="KIF11-like"/>
</dbReference>
<dbReference type="GO" id="GO:0008017">
    <property type="term" value="F:microtubule binding"/>
    <property type="evidence" value="ECO:0007669"/>
    <property type="project" value="InterPro"/>
</dbReference>
<reference evidence="13 14" key="1">
    <citation type="journal article" date="2011" name="Proc. Natl. Acad. Sci. U.S.A.">
        <title>Evolutionary erosion of yeast sex chromosomes by mating-type switching accidents.</title>
        <authorList>
            <person name="Gordon J.L."/>
            <person name="Armisen D."/>
            <person name="Proux-Wera E."/>
            <person name="Oheigeartaigh S.S."/>
            <person name="Byrne K.P."/>
            <person name="Wolfe K.H."/>
        </authorList>
    </citation>
    <scope>NUCLEOTIDE SEQUENCE [LARGE SCALE GENOMIC DNA]</scope>
    <source>
        <strain evidence="14">ATCC 24235 / CBS 4417 / NBRC 1672 / NRRL Y-8282 / UCD 70-5</strain>
    </source>
</reference>
<dbReference type="GO" id="GO:0000776">
    <property type="term" value="C:kinetochore"/>
    <property type="evidence" value="ECO:0007669"/>
    <property type="project" value="EnsemblFungi"/>
</dbReference>
<comment type="similarity">
    <text evidence="8 9">Belongs to the TRAFAC class myosin-kinesin ATPase superfamily. Kinesin family.</text>
</comment>
<dbReference type="eggNOG" id="KOG0243">
    <property type="taxonomic scope" value="Eukaryota"/>
</dbReference>
<dbReference type="OMA" id="EVQECKR"/>
<evidence type="ECO:0000259" key="12">
    <source>
        <dbReference type="PROSITE" id="PS50067"/>
    </source>
</evidence>
<dbReference type="PANTHER" id="PTHR47970:SF12">
    <property type="entry name" value="KINESIN FAMILY MEMBER 11"/>
    <property type="match status" value="1"/>
</dbReference>
<feature type="compositionally biased region" description="Basic and acidic residues" evidence="11">
    <location>
        <begin position="889"/>
        <end position="908"/>
    </location>
</feature>
<dbReference type="GO" id="GO:1990023">
    <property type="term" value="C:mitotic spindle midzone"/>
    <property type="evidence" value="ECO:0007669"/>
    <property type="project" value="EnsemblFungi"/>
</dbReference>
<keyword evidence="14" id="KW-1185">Reference proteome</keyword>
<dbReference type="KEGG" id="tpf:TPHA_0M00240"/>
<evidence type="ECO:0000256" key="6">
    <source>
        <dbReference type="ARBA" id="ARBA00023175"/>
    </source>
</evidence>
<dbReference type="GO" id="GO:0007018">
    <property type="term" value="P:microtubule-based movement"/>
    <property type="evidence" value="ECO:0007669"/>
    <property type="project" value="InterPro"/>
</dbReference>
<evidence type="ECO:0000256" key="4">
    <source>
        <dbReference type="ARBA" id="ARBA00022741"/>
    </source>
</evidence>
<dbReference type="InterPro" id="IPR027417">
    <property type="entry name" value="P-loop_NTPase"/>
</dbReference>
<dbReference type="SMART" id="SM00129">
    <property type="entry name" value="KISc"/>
    <property type="match status" value="1"/>
</dbReference>
<dbReference type="GO" id="GO:0008569">
    <property type="term" value="F:minus-end-directed microtubule motor activity"/>
    <property type="evidence" value="ECO:0007669"/>
    <property type="project" value="EnsemblFungi"/>
</dbReference>
<dbReference type="OrthoDB" id="3176171at2759"/>
<dbReference type="SUPFAM" id="SSF52540">
    <property type="entry name" value="P-loop containing nucleoside triphosphate hydrolases"/>
    <property type="match status" value="1"/>
</dbReference>
<dbReference type="GO" id="GO:0000235">
    <property type="term" value="C:astral microtubule"/>
    <property type="evidence" value="ECO:0007669"/>
    <property type="project" value="EnsemblFungi"/>
</dbReference>
<dbReference type="GO" id="GO:0098653">
    <property type="term" value="P:centromere clustering"/>
    <property type="evidence" value="ECO:0007669"/>
    <property type="project" value="EnsemblFungi"/>
</dbReference>
<dbReference type="GO" id="GO:0000073">
    <property type="term" value="P:initial mitotic spindle pole body separation"/>
    <property type="evidence" value="ECO:0007669"/>
    <property type="project" value="EnsemblFungi"/>
</dbReference>
<keyword evidence="7" id="KW-0206">Cytoskeleton</keyword>